<comment type="caution">
    <text evidence="1">The sequence shown here is derived from an EMBL/GenBank/DDBJ whole genome shotgun (WGS) entry which is preliminary data.</text>
</comment>
<keyword evidence="2" id="KW-1185">Reference proteome</keyword>
<protein>
    <submittedName>
        <fullName evidence="1">Uncharacterized protein</fullName>
    </submittedName>
</protein>
<accession>A0ACB8RVK5</accession>
<gene>
    <name evidence="1" type="ORF">FA95DRAFT_1659078</name>
</gene>
<reference evidence="1" key="2">
    <citation type="journal article" date="2022" name="New Phytol.">
        <title>Evolutionary transition to the ectomycorrhizal habit in the genomes of a hyperdiverse lineage of mushroom-forming fungi.</title>
        <authorList>
            <person name="Looney B."/>
            <person name="Miyauchi S."/>
            <person name="Morin E."/>
            <person name="Drula E."/>
            <person name="Courty P.E."/>
            <person name="Kohler A."/>
            <person name="Kuo A."/>
            <person name="LaButti K."/>
            <person name="Pangilinan J."/>
            <person name="Lipzen A."/>
            <person name="Riley R."/>
            <person name="Andreopoulos W."/>
            <person name="He G."/>
            <person name="Johnson J."/>
            <person name="Nolan M."/>
            <person name="Tritt A."/>
            <person name="Barry K.W."/>
            <person name="Grigoriev I.V."/>
            <person name="Nagy L.G."/>
            <person name="Hibbett D."/>
            <person name="Henrissat B."/>
            <person name="Matheny P.B."/>
            <person name="Labbe J."/>
            <person name="Martin F.M."/>
        </authorList>
    </citation>
    <scope>NUCLEOTIDE SEQUENCE</scope>
    <source>
        <strain evidence="1">FP105234-sp</strain>
    </source>
</reference>
<dbReference type="Proteomes" id="UP000814033">
    <property type="component" value="Unassembled WGS sequence"/>
</dbReference>
<proteinExistence type="predicted"/>
<reference evidence="1" key="1">
    <citation type="submission" date="2021-02" db="EMBL/GenBank/DDBJ databases">
        <authorList>
            <consortium name="DOE Joint Genome Institute"/>
            <person name="Ahrendt S."/>
            <person name="Looney B.P."/>
            <person name="Miyauchi S."/>
            <person name="Morin E."/>
            <person name="Drula E."/>
            <person name="Courty P.E."/>
            <person name="Chicoki N."/>
            <person name="Fauchery L."/>
            <person name="Kohler A."/>
            <person name="Kuo A."/>
            <person name="Labutti K."/>
            <person name="Pangilinan J."/>
            <person name="Lipzen A."/>
            <person name="Riley R."/>
            <person name="Andreopoulos W."/>
            <person name="He G."/>
            <person name="Johnson J."/>
            <person name="Barry K.W."/>
            <person name="Grigoriev I.V."/>
            <person name="Nagy L."/>
            <person name="Hibbett D."/>
            <person name="Henrissat B."/>
            <person name="Matheny P.B."/>
            <person name="Labbe J."/>
            <person name="Martin F."/>
        </authorList>
    </citation>
    <scope>NUCLEOTIDE SEQUENCE</scope>
    <source>
        <strain evidence="1">FP105234-sp</strain>
    </source>
</reference>
<organism evidence="1 2">
    <name type="scientific">Auriscalpium vulgare</name>
    <dbReference type="NCBI Taxonomy" id="40419"/>
    <lineage>
        <taxon>Eukaryota</taxon>
        <taxon>Fungi</taxon>
        <taxon>Dikarya</taxon>
        <taxon>Basidiomycota</taxon>
        <taxon>Agaricomycotina</taxon>
        <taxon>Agaricomycetes</taxon>
        <taxon>Russulales</taxon>
        <taxon>Auriscalpiaceae</taxon>
        <taxon>Auriscalpium</taxon>
    </lineage>
</organism>
<sequence length="234" mass="26251">MANNMSEPIITTHEKFFDSLKDRGELKRPCGRCHAAPPREKPFAHCQKCVETHYCRCVQRAHWPEHKALCKERVAANTRRAAQKQAALTEGRAYVDPRVLQNWYRSNSSIVQHIAYNVLRIHDGPARALLKTHLALITLRADGAGVRFEDAVEAPWARLVDLGAEAQMPANPGSRTAEAIAREYMTLVFLDLESGATLLEYHQAPPPREKRDELWKVRAVAKLTGALKGGEGEN</sequence>
<name>A0ACB8RVK5_9AGAM</name>
<dbReference type="EMBL" id="MU275892">
    <property type="protein sequence ID" value="KAI0048131.1"/>
    <property type="molecule type" value="Genomic_DNA"/>
</dbReference>
<evidence type="ECO:0000313" key="2">
    <source>
        <dbReference type="Proteomes" id="UP000814033"/>
    </source>
</evidence>
<evidence type="ECO:0000313" key="1">
    <source>
        <dbReference type="EMBL" id="KAI0048131.1"/>
    </source>
</evidence>